<dbReference type="InterPro" id="IPR036388">
    <property type="entry name" value="WH-like_DNA-bd_sf"/>
</dbReference>
<gene>
    <name evidence="2" type="ORF">SAMN05421858_4413</name>
</gene>
<evidence type="ECO:0000259" key="1">
    <source>
        <dbReference type="Pfam" id="PF01978"/>
    </source>
</evidence>
<reference evidence="3" key="1">
    <citation type="submission" date="2017-01" db="EMBL/GenBank/DDBJ databases">
        <authorList>
            <person name="Varghese N."/>
            <person name="Submissions S."/>
        </authorList>
    </citation>
    <scope>NUCLEOTIDE SEQUENCE [LARGE SCALE GENOMIC DNA]</scope>
    <source>
        <strain evidence="3">CGMCC 1.7737</strain>
    </source>
</reference>
<sequence>MSVTDDTPISRKRLQTVFEQLANDRKLDILSYAADHEWFTVTALKEDLGIPHTTAHDYCRELHQAGLLHREQMKPATYSAVEFDIQLSLDAIATAVETESETIDYMLATYGDGIIDELLDIWGRVEAGELTYREASGTLDMQHADFLRLAAELELFNR</sequence>
<accession>A0A1N7EMV0</accession>
<dbReference type="Proteomes" id="UP000186914">
    <property type="component" value="Unassembled WGS sequence"/>
</dbReference>
<organism evidence="2 3">
    <name type="scientific">Haladaptatus litoreus</name>
    <dbReference type="NCBI Taxonomy" id="553468"/>
    <lineage>
        <taxon>Archaea</taxon>
        <taxon>Methanobacteriati</taxon>
        <taxon>Methanobacteriota</taxon>
        <taxon>Stenosarchaea group</taxon>
        <taxon>Halobacteria</taxon>
        <taxon>Halobacteriales</taxon>
        <taxon>Haladaptataceae</taxon>
        <taxon>Haladaptatus</taxon>
    </lineage>
</organism>
<dbReference type="OrthoDB" id="198396at2157"/>
<proteinExistence type="predicted"/>
<dbReference type="EMBL" id="FTNO01000006">
    <property type="protein sequence ID" value="SIR89382.1"/>
    <property type="molecule type" value="Genomic_DNA"/>
</dbReference>
<dbReference type="InterPro" id="IPR002831">
    <property type="entry name" value="Tscrpt_reg_TrmB_N"/>
</dbReference>
<protein>
    <submittedName>
        <fullName evidence="2">Sugar-specific transcriptional regulator TrmB</fullName>
    </submittedName>
</protein>
<dbReference type="Pfam" id="PF01978">
    <property type="entry name" value="TrmB"/>
    <property type="match status" value="1"/>
</dbReference>
<evidence type="ECO:0000313" key="2">
    <source>
        <dbReference type="EMBL" id="SIR89382.1"/>
    </source>
</evidence>
<evidence type="ECO:0000313" key="3">
    <source>
        <dbReference type="Proteomes" id="UP000186914"/>
    </source>
</evidence>
<keyword evidence="3" id="KW-1185">Reference proteome</keyword>
<feature type="domain" description="Transcription regulator TrmB N-terminal" evidence="1">
    <location>
        <begin position="38"/>
        <end position="83"/>
    </location>
</feature>
<dbReference type="RefSeq" id="WP_076432653.1">
    <property type="nucleotide sequence ID" value="NZ_FTNO01000006.1"/>
</dbReference>
<name>A0A1N7EMV0_9EURY</name>
<dbReference type="SUPFAM" id="SSF46785">
    <property type="entry name" value="Winged helix' DNA-binding domain"/>
    <property type="match status" value="1"/>
</dbReference>
<dbReference type="AlphaFoldDB" id="A0A1N7EMV0"/>
<dbReference type="Gene3D" id="1.10.10.10">
    <property type="entry name" value="Winged helix-like DNA-binding domain superfamily/Winged helix DNA-binding domain"/>
    <property type="match status" value="1"/>
</dbReference>
<dbReference type="InterPro" id="IPR036390">
    <property type="entry name" value="WH_DNA-bd_sf"/>
</dbReference>